<feature type="region of interest" description="Disordered" evidence="1">
    <location>
        <begin position="1"/>
        <end position="20"/>
    </location>
</feature>
<dbReference type="EMBL" id="BAAAUF010000002">
    <property type="protein sequence ID" value="GAA3025631.1"/>
    <property type="molecule type" value="Genomic_DNA"/>
</dbReference>
<gene>
    <name evidence="2" type="ORF">GCM10010448_04350</name>
</gene>
<comment type="caution">
    <text evidence="2">The sequence shown here is derived from an EMBL/GenBank/DDBJ whole genome shotgun (WGS) entry which is preliminary data.</text>
</comment>
<sequence>MRRADVTREEPGARAAQPPLPRPALASVLRHTWGVARRARASWISADPGECTAFSAAWTRPEEAESFPVSAMQDLSGKALTDAAGVC</sequence>
<evidence type="ECO:0000313" key="2">
    <source>
        <dbReference type="EMBL" id="GAA3025631.1"/>
    </source>
</evidence>
<evidence type="ECO:0008006" key="4">
    <source>
        <dbReference type="Google" id="ProtNLM"/>
    </source>
</evidence>
<accession>A0ABN3YCX3</accession>
<reference evidence="2 3" key="1">
    <citation type="journal article" date="2019" name="Int. J. Syst. Evol. Microbiol.">
        <title>The Global Catalogue of Microorganisms (GCM) 10K type strain sequencing project: providing services to taxonomists for standard genome sequencing and annotation.</title>
        <authorList>
            <consortium name="The Broad Institute Genomics Platform"/>
            <consortium name="The Broad Institute Genome Sequencing Center for Infectious Disease"/>
            <person name="Wu L."/>
            <person name="Ma J."/>
        </authorList>
    </citation>
    <scope>NUCLEOTIDE SEQUENCE [LARGE SCALE GENOMIC DNA]</scope>
    <source>
        <strain evidence="2 3">JCM 9091</strain>
    </source>
</reference>
<keyword evidence="3" id="KW-1185">Reference proteome</keyword>
<dbReference type="Proteomes" id="UP001501532">
    <property type="component" value="Unassembled WGS sequence"/>
</dbReference>
<protein>
    <recommendedName>
        <fullName evidence="4">DUF397 domain-containing protein</fullName>
    </recommendedName>
</protein>
<organism evidence="2 3">
    <name type="scientific">Streptomyces glomeratus</name>
    <dbReference type="NCBI Taxonomy" id="284452"/>
    <lineage>
        <taxon>Bacteria</taxon>
        <taxon>Bacillati</taxon>
        <taxon>Actinomycetota</taxon>
        <taxon>Actinomycetes</taxon>
        <taxon>Kitasatosporales</taxon>
        <taxon>Streptomycetaceae</taxon>
        <taxon>Streptomyces</taxon>
    </lineage>
</organism>
<name>A0ABN3YCX3_9ACTN</name>
<evidence type="ECO:0000313" key="3">
    <source>
        <dbReference type="Proteomes" id="UP001501532"/>
    </source>
</evidence>
<feature type="compositionally biased region" description="Basic and acidic residues" evidence="1">
    <location>
        <begin position="1"/>
        <end position="12"/>
    </location>
</feature>
<evidence type="ECO:0000256" key="1">
    <source>
        <dbReference type="SAM" id="MobiDB-lite"/>
    </source>
</evidence>
<proteinExistence type="predicted"/>